<feature type="coiled-coil region" evidence="3">
    <location>
        <begin position="455"/>
        <end position="499"/>
    </location>
</feature>
<feature type="coiled-coil region" evidence="3">
    <location>
        <begin position="536"/>
        <end position="668"/>
    </location>
</feature>
<evidence type="ECO:0000256" key="2">
    <source>
        <dbReference type="ARBA" id="ARBA00023054"/>
    </source>
</evidence>
<organism evidence="6 7">
    <name type="scientific">Musa acuminata subsp. malaccensis</name>
    <name type="common">Wild banana</name>
    <name type="synonym">Musa malaccensis</name>
    <dbReference type="NCBI Taxonomy" id="214687"/>
    <lineage>
        <taxon>Eukaryota</taxon>
        <taxon>Viridiplantae</taxon>
        <taxon>Streptophyta</taxon>
        <taxon>Embryophyta</taxon>
        <taxon>Tracheophyta</taxon>
        <taxon>Spermatophyta</taxon>
        <taxon>Magnoliopsida</taxon>
        <taxon>Liliopsida</taxon>
        <taxon>Zingiberales</taxon>
        <taxon>Musaceae</taxon>
        <taxon>Musa</taxon>
    </lineage>
</organism>
<feature type="coiled-coil region" evidence="3">
    <location>
        <begin position="360"/>
        <end position="422"/>
    </location>
</feature>
<evidence type="ECO:0000256" key="3">
    <source>
        <dbReference type="SAM" id="Coils"/>
    </source>
</evidence>
<dbReference type="AlphaFoldDB" id="A0A804KY10"/>
<feature type="coiled-coil region" evidence="3">
    <location>
        <begin position="264"/>
        <end position="333"/>
    </location>
</feature>
<dbReference type="OMA" id="QETHRWE"/>
<dbReference type="EnsemblPlants" id="Ma10_t19380.1">
    <property type="protein sequence ID" value="Ma10_p19380.1"/>
    <property type="gene ID" value="Ma10_g19380"/>
</dbReference>
<feature type="compositionally biased region" description="Basic and acidic residues" evidence="4">
    <location>
        <begin position="797"/>
        <end position="821"/>
    </location>
</feature>
<dbReference type="Pfam" id="PF05701">
    <property type="entry name" value="WEMBL"/>
    <property type="match status" value="1"/>
</dbReference>
<evidence type="ECO:0000256" key="4">
    <source>
        <dbReference type="SAM" id="MobiDB-lite"/>
    </source>
</evidence>
<dbReference type="EMBL" id="HG996476">
    <property type="protein sequence ID" value="CAG1854006.1"/>
    <property type="molecule type" value="Genomic_DNA"/>
</dbReference>
<reference evidence="6" key="2">
    <citation type="submission" date="2021-05" db="UniProtKB">
        <authorList>
            <consortium name="EnsemblPlants"/>
        </authorList>
    </citation>
    <scope>IDENTIFICATION</scope>
    <source>
        <strain evidence="6">subsp. malaccensis</strain>
    </source>
</reference>
<feature type="region of interest" description="Disordered" evidence="4">
    <location>
        <begin position="797"/>
        <end position="865"/>
    </location>
</feature>
<dbReference type="GO" id="GO:0009903">
    <property type="term" value="P:chloroplast avoidance movement"/>
    <property type="evidence" value="ECO:0000318"/>
    <property type="project" value="GO_Central"/>
</dbReference>
<reference evidence="5" key="1">
    <citation type="submission" date="2021-03" db="EMBL/GenBank/DDBJ databases">
        <authorList>
            <consortium name="Genoscope - CEA"/>
            <person name="William W."/>
        </authorList>
    </citation>
    <scope>NUCLEOTIDE SEQUENCE</scope>
    <source>
        <strain evidence="5">Doubled-haploid Pahang</strain>
    </source>
</reference>
<proteinExistence type="inferred from homology"/>
<keyword evidence="7" id="KW-1185">Reference proteome</keyword>
<dbReference type="Gramene" id="Ma10_t19380.1">
    <property type="protein sequence ID" value="Ma10_p19380.1"/>
    <property type="gene ID" value="Ma10_g19380"/>
</dbReference>
<comment type="similarity">
    <text evidence="1">Belongs to the WEB family.</text>
</comment>
<dbReference type="GO" id="GO:0005829">
    <property type="term" value="C:cytosol"/>
    <property type="evidence" value="ECO:0000318"/>
    <property type="project" value="GO_Central"/>
</dbReference>
<gene>
    <name evidence="5" type="ORF">GSMUA_322320.1</name>
</gene>
<evidence type="ECO:0000313" key="5">
    <source>
        <dbReference type="EMBL" id="CAG1854006.1"/>
    </source>
</evidence>
<accession>A0A804KY10</accession>
<protein>
    <submittedName>
        <fullName evidence="5">(wild Malaysian banana) hypothetical protein</fullName>
    </submittedName>
</protein>
<dbReference type="PANTHER" id="PTHR32054">
    <property type="entry name" value="HEAVY CHAIN, PUTATIVE, EXPRESSED-RELATED-RELATED"/>
    <property type="match status" value="1"/>
</dbReference>
<evidence type="ECO:0000313" key="7">
    <source>
        <dbReference type="Proteomes" id="UP000012960"/>
    </source>
</evidence>
<keyword evidence="2 3" id="KW-0175">Coiled coil</keyword>
<dbReference type="FunCoup" id="A0A804KY10">
    <property type="interactions" value="124"/>
</dbReference>
<dbReference type="PANTHER" id="PTHR32054:SF31">
    <property type="entry name" value="PROTEIN WEAK CHLOROPLAST MOVEMENT UNDER BLUE LIGHT 1"/>
    <property type="match status" value="1"/>
</dbReference>
<name>A0A804KY10_MUSAM</name>
<evidence type="ECO:0000256" key="1">
    <source>
        <dbReference type="ARBA" id="ARBA00005485"/>
    </source>
</evidence>
<dbReference type="Proteomes" id="UP000012960">
    <property type="component" value="Unplaced"/>
</dbReference>
<dbReference type="InParanoid" id="A0A804KY10"/>
<dbReference type="GO" id="GO:0009904">
    <property type="term" value="P:chloroplast accumulation movement"/>
    <property type="evidence" value="ECO:0000318"/>
    <property type="project" value="GO_Central"/>
</dbReference>
<evidence type="ECO:0000313" key="6">
    <source>
        <dbReference type="EnsemblPlants" id="Ma10_p19380.1"/>
    </source>
</evidence>
<sequence length="885" mass="98581">MEETKVIEDQFSGEHLLTISCSAESLPTIGPPKFSCHDENIDTIHHQEGATKNAKKKVEQYIADNAEYVDRPDTKDQKEAVIKEPELSLKHIVYDVPSLGQNTLDHIVVTNHQQGMILEDSVCPVQQGLSAISSQDHNIPDPQISNVLGDSISGVSVLSYGDITYPISHSFELQKMELESTPSQLQNGTSINLVETPRVTDSTTSCENRKIMESTPSLPELATTAEPIKTVYINRGIVDTSAPFESVKEAVTKFGGIVDWKAHRQNSLEKRKLLQLELERVQADIPECKKQSEAAEEIKAQVLKELDRTNVIIEELKLNLEKVQTEEAQAKQDSELAQMRVKEMEQGISTESSVAAKTRVELAKARHEAAVAELKKVKSELKTLQGEYMSLVSERDFATRQAEDAISALKEIEMTAEELTLELITRKESLESAHAAHLEAEEHRIGAALAREQDCLAWEKELKHAEEELEQLNQQLLLTKDLKSKLETASALLLKLKAELTAYMESKLNQESESIENKLSDDVEETEKTQSITHALALTRKELEEVKASIEKAQDEVGCLKVASSALKSELDREKASLTNLQQREGMASIAVSSLEAELDRTKQDLEVVRAKEKTAREKMAELPKLLQHAAQEADQSKSVAQIAREELRKSKEEADEAKASASTIEIRLHAALKEIEAARSSERMALVAIKALQESEQAASIYGTDSPHSVTLPLDEYHNLSKRAHEAEELAHERIAAAIAQIDVAKQSEVKSLERLDDAYGEMRARKEALKVATEKAEKAMEGKLGAEQGLRKWRAEHEQRRRAGETAKDLIDRPQETFEQRSGPGSYTKEKSDAVHSMTNPKSYVPEDNSENDVPKVKTMKKKTSLVPKIVLSLARKKSQPVK</sequence>
<dbReference type="InterPro" id="IPR008545">
    <property type="entry name" value="Web"/>
</dbReference>
<dbReference type="OrthoDB" id="1931671at2759"/>